<evidence type="ECO:0000256" key="1">
    <source>
        <dbReference type="SAM" id="Phobius"/>
    </source>
</evidence>
<reference evidence="2 3" key="1">
    <citation type="submission" date="2016-10" db="EMBL/GenBank/DDBJ databases">
        <title>Proteomics and genomics reveal pathogen-plant mechanisms compatible with a hemibiotrophic lifestyle of Diplodia corticola.</title>
        <authorList>
            <person name="Fernandes I."/>
            <person name="De Jonge R."/>
            <person name="Van De Peer Y."/>
            <person name="Devreese B."/>
            <person name="Alves A."/>
            <person name="Esteves A.C."/>
        </authorList>
    </citation>
    <scope>NUCLEOTIDE SEQUENCE [LARGE SCALE GENOMIC DNA]</scope>
    <source>
        <strain evidence="2 3">CBS 112549</strain>
    </source>
</reference>
<proteinExistence type="predicted"/>
<organism evidence="2 3">
    <name type="scientific">Diplodia corticola</name>
    <dbReference type="NCBI Taxonomy" id="236234"/>
    <lineage>
        <taxon>Eukaryota</taxon>
        <taxon>Fungi</taxon>
        <taxon>Dikarya</taxon>
        <taxon>Ascomycota</taxon>
        <taxon>Pezizomycotina</taxon>
        <taxon>Dothideomycetes</taxon>
        <taxon>Dothideomycetes incertae sedis</taxon>
        <taxon>Botryosphaeriales</taxon>
        <taxon>Botryosphaeriaceae</taxon>
        <taxon>Diplodia</taxon>
    </lineage>
</organism>
<sequence>MAGNTLPPDALQPLTVDDTEVPTPTSRVYERMWSSWSYEFLAATLSLVSFSCLVTTLILFDDKPQREWSYHYVTRNAVIAAISTITRASLLGTVAVSLSQNKWTWFSTSPRHGRKLQELETFDNASRGAIGSLQLLGTVKHKHVASLGALVTVFALGLDTFSQNILGLRYDNVLHPGVLGVGAISRSEIYDASNSAPDGWVKGLNFDMKAAISKGPLGGNTPIPSPDCPTGNCTWPVVPGLAVCGGNVPGEAGRIYISHFSIINSAFAEITPEDSLTATECALWFCLRAYNTSIRSGVEHETVESEWDVATPFYPLQYDWFDTRGRRNFTNIPSMSSITDDMVFGATHAVVHMMNVTVSGQITGNVTWGLHGGIFQYGSDNTQSLWNARKDLDSWTKNLALAMTNVIRTNGTNLTKSGSRYAGSATSTEAFIKVRWPWMVYLAAMLLLGLIHFMATVWQVAKGTTFSWKGTPIIPLLLTVESEEGGIECISSDGQLMEEVRDRRVMLRIENGKGWHFSNAF</sequence>
<protein>
    <submittedName>
        <fullName evidence="2">Arginase family protein</fullName>
    </submittedName>
</protein>
<dbReference type="InterPro" id="IPR021514">
    <property type="entry name" value="DUF3176"/>
</dbReference>
<dbReference type="STRING" id="236234.A0A1J9QZK8"/>
<dbReference type="AlphaFoldDB" id="A0A1J9QZK8"/>
<dbReference type="Proteomes" id="UP000183809">
    <property type="component" value="Unassembled WGS sequence"/>
</dbReference>
<dbReference type="PANTHER" id="PTHR35394:SF5">
    <property type="entry name" value="DUF3176 DOMAIN-CONTAINING PROTEIN"/>
    <property type="match status" value="1"/>
</dbReference>
<dbReference type="PANTHER" id="PTHR35394">
    <property type="entry name" value="DUF3176 DOMAIN-CONTAINING PROTEIN"/>
    <property type="match status" value="1"/>
</dbReference>
<comment type="caution">
    <text evidence="2">The sequence shown here is derived from an EMBL/GenBank/DDBJ whole genome shotgun (WGS) entry which is preliminary data.</text>
</comment>
<gene>
    <name evidence="2" type="ORF">BKCO1_2700070</name>
</gene>
<dbReference type="RefSeq" id="XP_020130084.1">
    <property type="nucleotide sequence ID" value="XM_020273603.1"/>
</dbReference>
<keyword evidence="3" id="KW-1185">Reference proteome</keyword>
<feature type="transmembrane region" description="Helical" evidence="1">
    <location>
        <begin position="438"/>
        <end position="461"/>
    </location>
</feature>
<evidence type="ECO:0000313" key="3">
    <source>
        <dbReference type="Proteomes" id="UP000183809"/>
    </source>
</evidence>
<dbReference type="Pfam" id="PF11374">
    <property type="entry name" value="DUF3176"/>
    <property type="match status" value="1"/>
</dbReference>
<dbReference type="GeneID" id="31013864"/>
<keyword evidence="1" id="KW-0472">Membrane</keyword>
<feature type="transmembrane region" description="Helical" evidence="1">
    <location>
        <begin position="40"/>
        <end position="60"/>
    </location>
</feature>
<accession>A0A1J9QZK8</accession>
<name>A0A1J9QZK8_9PEZI</name>
<keyword evidence="1" id="KW-1133">Transmembrane helix</keyword>
<keyword evidence="1" id="KW-0812">Transmembrane</keyword>
<dbReference type="OrthoDB" id="5242705at2759"/>
<evidence type="ECO:0000313" key="2">
    <source>
        <dbReference type="EMBL" id="OJD33824.1"/>
    </source>
</evidence>
<dbReference type="EMBL" id="MNUE01000027">
    <property type="protein sequence ID" value="OJD33824.1"/>
    <property type="molecule type" value="Genomic_DNA"/>
</dbReference>